<dbReference type="EMBL" id="LNYA01000034">
    <property type="protein sequence ID" value="KTC94264.1"/>
    <property type="molecule type" value="Genomic_DNA"/>
</dbReference>
<dbReference type="PATRIC" id="fig|448.7.peg.2554"/>
<accession>A0A0W0TF85</accession>
<proteinExistence type="inferred from homology"/>
<keyword evidence="10" id="KW-0175">Coiled coil</keyword>
<dbReference type="PRINTS" id="PR00126">
    <property type="entry name" value="ATPASEGAMMA"/>
</dbReference>
<evidence type="ECO:0000256" key="6">
    <source>
        <dbReference type="ARBA" id="ARBA00023065"/>
    </source>
</evidence>
<dbReference type="Pfam" id="PF00231">
    <property type="entry name" value="ATP-synt"/>
    <property type="match status" value="1"/>
</dbReference>
<evidence type="ECO:0000256" key="10">
    <source>
        <dbReference type="SAM" id="Coils"/>
    </source>
</evidence>
<evidence type="ECO:0000313" key="11">
    <source>
        <dbReference type="EMBL" id="KTC94264.1"/>
    </source>
</evidence>
<comment type="subcellular location">
    <subcellularLocation>
        <location evidence="2">Membrane</location>
        <topology evidence="2">Peripheral membrane protein</topology>
    </subcellularLocation>
</comment>
<evidence type="ECO:0000256" key="9">
    <source>
        <dbReference type="ARBA" id="ARBA00023310"/>
    </source>
</evidence>
<reference evidence="11 12" key="1">
    <citation type="submission" date="2015-11" db="EMBL/GenBank/DDBJ databases">
        <title>Genomic analysis of 38 Legionella species identifies large and diverse effector repertoires.</title>
        <authorList>
            <person name="Burstein D."/>
            <person name="Amaro F."/>
            <person name="Zusman T."/>
            <person name="Lifshitz Z."/>
            <person name="Cohen O."/>
            <person name="Gilbert J.A."/>
            <person name="Pupko T."/>
            <person name="Shuman H.A."/>
            <person name="Segal G."/>
        </authorList>
    </citation>
    <scope>NUCLEOTIDE SEQUENCE [LARGE SCALE GENOMIC DNA]</scope>
    <source>
        <strain evidence="11 12">SE-32A-C8</strain>
    </source>
</reference>
<comment type="caution">
    <text evidence="11">The sequence shown here is derived from an EMBL/GenBank/DDBJ whole genome shotgun (WGS) entry which is preliminary data.</text>
</comment>
<dbReference type="STRING" id="448.Lery_2431"/>
<evidence type="ECO:0000313" key="12">
    <source>
        <dbReference type="Proteomes" id="UP000054773"/>
    </source>
</evidence>
<gene>
    <name evidence="11" type="ORF">Lery_2431</name>
</gene>
<dbReference type="Gene3D" id="1.10.287.80">
    <property type="entry name" value="ATP synthase, gamma subunit, helix hairpin domain"/>
    <property type="match status" value="1"/>
</dbReference>
<keyword evidence="7" id="KW-0472">Membrane</keyword>
<sequence>MANGIELTHYPFQSKVMSIIYHLDGFMTKRTKLKEHLHTLEEIGNIMTAMKNLSLIEIGKITKFLFMQDNVIRTIHEASSDFLSFYPISLINQQGNHPLISILIGSERGFCGPFNDNLIHQLDALKKQNSELEPVLILVGNKLTLKMANDPRVMATIEGPNAIEEIPAVILNLLQTLEKVLLQRHRTLHSLHWNVLFNEEERNQIQVKTWRPFEEFDPSLVNHFSIPPILNLPQDQFFSDLVEHYLLAMCYSIFYQSFFAENHQRLFHLNQALDRLENKKNSLNNRLNLLRQEEITEEIQNILQSAEAIIGQELT</sequence>
<dbReference type="Proteomes" id="UP000054773">
    <property type="component" value="Unassembled WGS sequence"/>
</dbReference>
<keyword evidence="9" id="KW-0066">ATP synthesis</keyword>
<keyword evidence="8" id="KW-0139">CF(1)</keyword>
<name>A0A0W0TF85_LEGER</name>
<keyword evidence="5" id="KW-0375">Hydrogen ion transport</keyword>
<evidence type="ECO:0000256" key="7">
    <source>
        <dbReference type="ARBA" id="ARBA00023136"/>
    </source>
</evidence>
<evidence type="ECO:0000256" key="5">
    <source>
        <dbReference type="ARBA" id="ARBA00022781"/>
    </source>
</evidence>
<dbReference type="Gene3D" id="3.40.1380.10">
    <property type="match status" value="1"/>
</dbReference>
<keyword evidence="6" id="KW-0406">Ion transport</keyword>
<keyword evidence="12" id="KW-1185">Reference proteome</keyword>
<feature type="coiled-coil region" evidence="10">
    <location>
        <begin position="266"/>
        <end position="293"/>
    </location>
</feature>
<evidence type="ECO:0000256" key="1">
    <source>
        <dbReference type="ARBA" id="ARBA00003456"/>
    </source>
</evidence>
<protein>
    <submittedName>
        <fullName evidence="11">Putative ATP synthase F1, gamma subunit</fullName>
    </submittedName>
</protein>
<comment type="similarity">
    <text evidence="3">Belongs to the ATPase gamma chain family.</text>
</comment>
<dbReference type="GO" id="GO:0045259">
    <property type="term" value="C:proton-transporting ATP synthase complex"/>
    <property type="evidence" value="ECO:0007669"/>
    <property type="project" value="UniProtKB-KW"/>
</dbReference>
<evidence type="ECO:0000256" key="8">
    <source>
        <dbReference type="ARBA" id="ARBA00023196"/>
    </source>
</evidence>
<organism evidence="11 12">
    <name type="scientific">Legionella erythra</name>
    <dbReference type="NCBI Taxonomy" id="448"/>
    <lineage>
        <taxon>Bacteria</taxon>
        <taxon>Pseudomonadati</taxon>
        <taxon>Pseudomonadota</taxon>
        <taxon>Gammaproteobacteria</taxon>
        <taxon>Legionellales</taxon>
        <taxon>Legionellaceae</taxon>
        <taxon>Legionella</taxon>
    </lineage>
</organism>
<dbReference type="SUPFAM" id="SSF52943">
    <property type="entry name" value="ATP synthase (F1-ATPase), gamma subunit"/>
    <property type="match status" value="1"/>
</dbReference>
<dbReference type="InterPro" id="IPR035968">
    <property type="entry name" value="ATP_synth_F1_ATPase_gsu"/>
</dbReference>
<evidence type="ECO:0000256" key="3">
    <source>
        <dbReference type="ARBA" id="ARBA00007681"/>
    </source>
</evidence>
<evidence type="ECO:0000256" key="4">
    <source>
        <dbReference type="ARBA" id="ARBA00022448"/>
    </source>
</evidence>
<dbReference type="InterPro" id="IPR000131">
    <property type="entry name" value="ATP_synth_F1_gsu"/>
</dbReference>
<dbReference type="AlphaFoldDB" id="A0A0W0TF85"/>
<comment type="function">
    <text evidence="1">Produces ATP from ADP in the presence of a proton gradient across the membrane. The gamma chain is believed to be important in regulating ATPase activity and the flow of protons through the CF(0) complex.</text>
</comment>
<dbReference type="GO" id="GO:0046933">
    <property type="term" value="F:proton-transporting ATP synthase activity, rotational mechanism"/>
    <property type="evidence" value="ECO:0007669"/>
    <property type="project" value="InterPro"/>
</dbReference>
<evidence type="ECO:0000256" key="2">
    <source>
        <dbReference type="ARBA" id="ARBA00004170"/>
    </source>
</evidence>
<keyword evidence="4" id="KW-0813">Transport</keyword>